<reference evidence="3" key="1">
    <citation type="submission" date="2015-01" db="EMBL/GenBank/DDBJ databases">
        <authorList>
            <person name="Aksoy S."/>
            <person name="Warren W."/>
            <person name="Wilson R.K."/>
        </authorList>
    </citation>
    <scope>NUCLEOTIDE SEQUENCE [LARGE SCALE GENOMIC DNA]</scope>
    <source>
        <strain evidence="3">IAEA</strain>
    </source>
</reference>
<feature type="signal peptide" evidence="1">
    <location>
        <begin position="1"/>
        <end position="22"/>
    </location>
</feature>
<dbReference type="AlphaFoldDB" id="A0A1B0BKT9"/>
<name>A0A1B0BKT9_9MUSC</name>
<organism evidence="2 3">
    <name type="scientific">Glossina palpalis gambiensis</name>
    <dbReference type="NCBI Taxonomy" id="67801"/>
    <lineage>
        <taxon>Eukaryota</taxon>
        <taxon>Metazoa</taxon>
        <taxon>Ecdysozoa</taxon>
        <taxon>Arthropoda</taxon>
        <taxon>Hexapoda</taxon>
        <taxon>Insecta</taxon>
        <taxon>Pterygota</taxon>
        <taxon>Neoptera</taxon>
        <taxon>Endopterygota</taxon>
        <taxon>Diptera</taxon>
        <taxon>Brachycera</taxon>
        <taxon>Muscomorpha</taxon>
        <taxon>Hippoboscoidea</taxon>
        <taxon>Glossinidae</taxon>
        <taxon>Glossina</taxon>
    </lineage>
</organism>
<protein>
    <submittedName>
        <fullName evidence="2">Uncharacterized protein</fullName>
    </submittedName>
</protein>
<evidence type="ECO:0000313" key="2">
    <source>
        <dbReference type="EnsemblMetazoa" id="GPPI033299-PA"/>
    </source>
</evidence>
<evidence type="ECO:0000313" key="3">
    <source>
        <dbReference type="Proteomes" id="UP000092460"/>
    </source>
</evidence>
<keyword evidence="1" id="KW-0732">Signal</keyword>
<sequence length="86" mass="10197">MDTPSFTDVLLFCILLLALVLSSSPAHVAFALADNYLRYRLHLHSRRHFHYRPDNFDRGRCNHLSFAANYEIMRNKCERLIAYYYA</sequence>
<dbReference type="VEuPathDB" id="VectorBase:GPPI033299"/>
<keyword evidence="3" id="KW-1185">Reference proteome</keyword>
<dbReference type="Proteomes" id="UP000092460">
    <property type="component" value="Unassembled WGS sequence"/>
</dbReference>
<dbReference type="EnsemblMetazoa" id="GPPI033299-RA">
    <property type="protein sequence ID" value="GPPI033299-PA"/>
    <property type="gene ID" value="GPPI033299"/>
</dbReference>
<dbReference type="EMBL" id="JXJN01016012">
    <property type="status" value="NOT_ANNOTATED_CDS"/>
    <property type="molecule type" value="Genomic_DNA"/>
</dbReference>
<accession>A0A1B0BKT9</accession>
<evidence type="ECO:0000256" key="1">
    <source>
        <dbReference type="SAM" id="SignalP"/>
    </source>
</evidence>
<proteinExistence type="predicted"/>
<feature type="chain" id="PRO_5008404958" evidence="1">
    <location>
        <begin position="23"/>
        <end position="86"/>
    </location>
</feature>
<reference evidence="2" key="2">
    <citation type="submission" date="2020-05" db="UniProtKB">
        <authorList>
            <consortium name="EnsemblMetazoa"/>
        </authorList>
    </citation>
    <scope>IDENTIFICATION</scope>
    <source>
        <strain evidence="2">IAEA</strain>
    </source>
</reference>